<protein>
    <submittedName>
        <fullName evidence="1">Uncharacterized protein</fullName>
    </submittedName>
</protein>
<evidence type="ECO:0000313" key="1">
    <source>
        <dbReference type="EMBL" id="JAD68958.1"/>
    </source>
</evidence>
<sequence length="30" mass="3600">MWLTMPLQNENKCRLMSNYTCMLSQIHLVT</sequence>
<organism evidence="1">
    <name type="scientific">Arundo donax</name>
    <name type="common">Giant reed</name>
    <name type="synonym">Donax arundinaceus</name>
    <dbReference type="NCBI Taxonomy" id="35708"/>
    <lineage>
        <taxon>Eukaryota</taxon>
        <taxon>Viridiplantae</taxon>
        <taxon>Streptophyta</taxon>
        <taxon>Embryophyta</taxon>
        <taxon>Tracheophyta</taxon>
        <taxon>Spermatophyta</taxon>
        <taxon>Magnoliopsida</taxon>
        <taxon>Liliopsida</taxon>
        <taxon>Poales</taxon>
        <taxon>Poaceae</taxon>
        <taxon>PACMAD clade</taxon>
        <taxon>Arundinoideae</taxon>
        <taxon>Arundineae</taxon>
        <taxon>Arundo</taxon>
    </lineage>
</organism>
<name>A0A0A9C3B8_ARUDO</name>
<dbReference type="EMBL" id="GBRH01228937">
    <property type="protein sequence ID" value="JAD68958.1"/>
    <property type="molecule type" value="Transcribed_RNA"/>
</dbReference>
<reference evidence="1" key="2">
    <citation type="journal article" date="2015" name="Data Brief">
        <title>Shoot transcriptome of the giant reed, Arundo donax.</title>
        <authorList>
            <person name="Barrero R.A."/>
            <person name="Guerrero F.D."/>
            <person name="Moolhuijzen P."/>
            <person name="Goolsby J.A."/>
            <person name="Tidwell J."/>
            <person name="Bellgard S.E."/>
            <person name="Bellgard M.I."/>
        </authorList>
    </citation>
    <scope>NUCLEOTIDE SEQUENCE</scope>
    <source>
        <tissue evidence="1">Shoot tissue taken approximately 20 cm above the soil surface</tissue>
    </source>
</reference>
<dbReference type="AlphaFoldDB" id="A0A0A9C3B8"/>
<reference evidence="1" key="1">
    <citation type="submission" date="2014-09" db="EMBL/GenBank/DDBJ databases">
        <authorList>
            <person name="Magalhaes I.L.F."/>
            <person name="Oliveira U."/>
            <person name="Santos F.R."/>
            <person name="Vidigal T.H.D.A."/>
            <person name="Brescovit A.D."/>
            <person name="Santos A.J."/>
        </authorList>
    </citation>
    <scope>NUCLEOTIDE SEQUENCE</scope>
    <source>
        <tissue evidence="1">Shoot tissue taken approximately 20 cm above the soil surface</tissue>
    </source>
</reference>
<accession>A0A0A9C3B8</accession>
<proteinExistence type="predicted"/>